<evidence type="ECO:0000313" key="10">
    <source>
        <dbReference type="Proteomes" id="UP000820818"/>
    </source>
</evidence>
<proteinExistence type="predicted"/>
<evidence type="ECO:0000256" key="2">
    <source>
        <dbReference type="ARBA" id="ARBA00022771"/>
    </source>
</evidence>
<dbReference type="EMBL" id="WJBH02000005">
    <property type="protein sequence ID" value="KAI9559386.1"/>
    <property type="molecule type" value="Genomic_DNA"/>
</dbReference>
<dbReference type="Pfam" id="PF13181">
    <property type="entry name" value="TPR_8"/>
    <property type="match status" value="1"/>
</dbReference>
<dbReference type="Pfam" id="PF02190">
    <property type="entry name" value="LON_substr_bdg"/>
    <property type="match status" value="1"/>
</dbReference>
<dbReference type="Gene3D" id="1.25.40.10">
    <property type="entry name" value="Tetratricopeptide repeat domain"/>
    <property type="match status" value="1"/>
</dbReference>
<keyword evidence="10" id="KW-1185">Reference proteome</keyword>
<keyword evidence="5" id="KW-0802">TPR repeat</keyword>
<evidence type="ECO:0000259" key="8">
    <source>
        <dbReference type="PROSITE" id="PS51787"/>
    </source>
</evidence>
<dbReference type="AlphaFoldDB" id="A0AAD5KS74"/>
<evidence type="ECO:0000313" key="9">
    <source>
        <dbReference type="EMBL" id="KAI9559386.1"/>
    </source>
</evidence>
<comment type="caution">
    <text evidence="9">The sequence shown here is derived from an EMBL/GenBank/DDBJ whole genome shotgun (WGS) entry which is preliminary data.</text>
</comment>
<dbReference type="Gene3D" id="2.30.130.40">
    <property type="entry name" value="LON domain-like"/>
    <property type="match status" value="1"/>
</dbReference>
<evidence type="ECO:0008006" key="11">
    <source>
        <dbReference type="Google" id="ProtNLM"/>
    </source>
</evidence>
<dbReference type="InterPro" id="IPR013083">
    <property type="entry name" value="Znf_RING/FYVE/PHD"/>
</dbReference>
<keyword evidence="1" id="KW-0479">Metal-binding</keyword>
<evidence type="ECO:0000256" key="1">
    <source>
        <dbReference type="ARBA" id="ARBA00022723"/>
    </source>
</evidence>
<dbReference type="PROSITE" id="PS51787">
    <property type="entry name" value="LON_N"/>
    <property type="match status" value="1"/>
</dbReference>
<dbReference type="Gene3D" id="3.30.40.10">
    <property type="entry name" value="Zinc/RING finger domain, C3HC4 (zinc finger)"/>
    <property type="match status" value="2"/>
</dbReference>
<dbReference type="GO" id="GO:0005737">
    <property type="term" value="C:cytoplasm"/>
    <property type="evidence" value="ECO:0007669"/>
    <property type="project" value="UniProtKB-ARBA"/>
</dbReference>
<dbReference type="SMART" id="SM00464">
    <property type="entry name" value="LON"/>
    <property type="match status" value="1"/>
</dbReference>
<keyword evidence="3" id="KW-0862">Zinc</keyword>
<dbReference type="SUPFAM" id="SSF48452">
    <property type="entry name" value="TPR-like"/>
    <property type="match status" value="1"/>
</dbReference>
<dbReference type="InterPro" id="IPR019734">
    <property type="entry name" value="TPR_rpt"/>
</dbReference>
<feature type="domain" description="RING-type" evidence="7">
    <location>
        <begin position="502"/>
        <end position="540"/>
    </location>
</feature>
<protein>
    <recommendedName>
        <fullName evidence="11">LON peptidase N-terminal domain and RING finger protein 3</fullName>
    </recommendedName>
</protein>
<dbReference type="InterPro" id="IPR015947">
    <property type="entry name" value="PUA-like_sf"/>
</dbReference>
<feature type="domain" description="Lon N-terminal" evidence="8">
    <location>
        <begin position="581"/>
        <end position="791"/>
    </location>
</feature>
<evidence type="ECO:0000256" key="4">
    <source>
        <dbReference type="PROSITE-ProRule" id="PRU00175"/>
    </source>
</evidence>
<reference evidence="9 10" key="1">
    <citation type="submission" date="2022-05" db="EMBL/GenBank/DDBJ databases">
        <title>A multi-omics perspective on studying reproductive biology in Daphnia sinensis.</title>
        <authorList>
            <person name="Jia J."/>
        </authorList>
    </citation>
    <scope>NUCLEOTIDE SEQUENCE [LARGE SCALE GENOMIC DNA]</scope>
    <source>
        <strain evidence="9 10">WSL</strain>
    </source>
</reference>
<dbReference type="GO" id="GO:0008270">
    <property type="term" value="F:zinc ion binding"/>
    <property type="evidence" value="ECO:0007669"/>
    <property type="project" value="UniProtKB-KW"/>
</dbReference>
<feature type="repeat" description="TPR" evidence="5">
    <location>
        <begin position="300"/>
        <end position="333"/>
    </location>
</feature>
<feature type="domain" description="RING-type" evidence="7">
    <location>
        <begin position="200"/>
        <end position="234"/>
    </location>
</feature>
<dbReference type="InterPro" id="IPR046336">
    <property type="entry name" value="Lon_prtase_N_sf"/>
</dbReference>
<feature type="region of interest" description="Disordered" evidence="6">
    <location>
        <begin position="42"/>
        <end position="96"/>
    </location>
</feature>
<dbReference type="PROSITE" id="PS00518">
    <property type="entry name" value="ZF_RING_1"/>
    <property type="match status" value="1"/>
</dbReference>
<keyword evidence="2 4" id="KW-0863">Zinc-finger</keyword>
<dbReference type="PROSITE" id="PS50089">
    <property type="entry name" value="ZF_RING_2"/>
    <property type="match status" value="2"/>
</dbReference>
<evidence type="ECO:0000259" key="7">
    <source>
        <dbReference type="PROSITE" id="PS50089"/>
    </source>
</evidence>
<organism evidence="9 10">
    <name type="scientific">Daphnia sinensis</name>
    <dbReference type="NCBI Taxonomy" id="1820382"/>
    <lineage>
        <taxon>Eukaryota</taxon>
        <taxon>Metazoa</taxon>
        <taxon>Ecdysozoa</taxon>
        <taxon>Arthropoda</taxon>
        <taxon>Crustacea</taxon>
        <taxon>Branchiopoda</taxon>
        <taxon>Diplostraca</taxon>
        <taxon>Cladocera</taxon>
        <taxon>Anomopoda</taxon>
        <taxon>Daphniidae</taxon>
        <taxon>Daphnia</taxon>
        <taxon>Daphnia similis group</taxon>
    </lineage>
</organism>
<dbReference type="SMART" id="SM00028">
    <property type="entry name" value="TPR"/>
    <property type="match status" value="3"/>
</dbReference>
<dbReference type="PROSITE" id="PS50005">
    <property type="entry name" value="TPR"/>
    <property type="match status" value="1"/>
</dbReference>
<dbReference type="InterPro" id="IPR011990">
    <property type="entry name" value="TPR-like_helical_dom_sf"/>
</dbReference>
<dbReference type="SMART" id="SM00184">
    <property type="entry name" value="RING"/>
    <property type="match status" value="2"/>
</dbReference>
<sequence>MLTSRSSSTVTGVDTKANNQSDVVVDPKLKKKRGRCFSRLFQVSSSSSSGKSRHAKKMSASSMSTSLPELNGSPPATSAPHSRSTSTSEPSSKRVLRDVVSVEAAEMQQTDVIFVTSSPAESWKEELDKLATSIRLGGAAAAAASGGGGGNREDQWKDARNLASSIIRSWVIRPGHGSQSTVVAGPDSFDEWNKRDFLSCPKCGGVLHQVATLACGHSFCRKCTNALDHCHKCSRADNPSLNADQLRTNVTVSTLVEKWWAGELKAVELRNAGNQAFCNQLYDQALDKYHLAAQSAPGDFTLLSNRSHCYSKMGKFEEALKDADQVIRLRPNWPKGYYRRAEALRGLGRHEDALLSLLHCAAMERSLMCDVRDDIAKALYGITSSVAKQKCHRIIGDRTGAAGLASDTDDSSSSSCLEAAAALAATSRILPSETEEEEDDDVLRQSPQRMMALSIHHQEIHPKLHQMVDRILSELERLQKWTPNIALRTADPAKVDMSDFECTLCCRLMWQPVTTPCGHSFCRTCLDRCMDHKAACPLCQTSLENYLAERRQCLTEFLDYAMATYLPQEYADRSRIHDEEMKELASSHNIPIFICTMAYPTVKCPLHVFEPRYRLMIRRCMESGSRQFGMCSYVQDQPQGFAEFGTMLEVNDVEFFPDGRSVVDTVGGRRFRVLRRGVLDGYCTATVEYLVDQPVDPSRVEIVKALHDRVRQEAQNWISSAPANLRQRILGHFGMMPEVEPDWMTLPNGPAWLWWLMAILPLNPKAQVATLSMTHIEKRLEAIQRGVAYVRQRTL</sequence>
<gene>
    <name evidence="9" type="ORF">GHT06_016175</name>
</gene>
<dbReference type="Proteomes" id="UP000820818">
    <property type="component" value="Linkage Group LG5"/>
</dbReference>
<dbReference type="CDD" id="cd16514">
    <property type="entry name" value="RING-HC_LONFs_rpt2"/>
    <property type="match status" value="1"/>
</dbReference>
<evidence type="ECO:0000256" key="3">
    <source>
        <dbReference type="ARBA" id="ARBA00022833"/>
    </source>
</evidence>
<dbReference type="Pfam" id="PF13923">
    <property type="entry name" value="zf-C3HC4_2"/>
    <property type="match status" value="1"/>
</dbReference>
<accession>A0AAD5KS74</accession>
<feature type="region of interest" description="Disordered" evidence="6">
    <location>
        <begin position="1"/>
        <end position="29"/>
    </location>
</feature>
<dbReference type="SUPFAM" id="SSF57850">
    <property type="entry name" value="RING/U-box"/>
    <property type="match status" value="2"/>
</dbReference>
<dbReference type="InterPro" id="IPR003111">
    <property type="entry name" value="Lon_prtase_N"/>
</dbReference>
<dbReference type="GO" id="GO:0061630">
    <property type="term" value="F:ubiquitin protein ligase activity"/>
    <property type="evidence" value="ECO:0007669"/>
    <property type="project" value="TreeGrafter"/>
</dbReference>
<dbReference type="SUPFAM" id="SSF88697">
    <property type="entry name" value="PUA domain-like"/>
    <property type="match status" value="1"/>
</dbReference>
<dbReference type="InterPro" id="IPR017907">
    <property type="entry name" value="Znf_RING_CS"/>
</dbReference>
<evidence type="ECO:0000256" key="5">
    <source>
        <dbReference type="PROSITE-ProRule" id="PRU00339"/>
    </source>
</evidence>
<dbReference type="PANTHER" id="PTHR23327">
    <property type="entry name" value="RING FINGER PROTEIN 127"/>
    <property type="match status" value="1"/>
</dbReference>
<evidence type="ECO:0000256" key="6">
    <source>
        <dbReference type="SAM" id="MobiDB-lite"/>
    </source>
</evidence>
<dbReference type="PANTHER" id="PTHR23327:SF42">
    <property type="entry name" value="LON PEPTIDASE N-TERMINAL DOMAIN AND RING FINGER PROTEIN C14F5.10C"/>
    <property type="match status" value="1"/>
</dbReference>
<dbReference type="InterPro" id="IPR001841">
    <property type="entry name" value="Znf_RING"/>
</dbReference>
<feature type="compositionally biased region" description="Polar residues" evidence="6">
    <location>
        <begin position="1"/>
        <end position="22"/>
    </location>
</feature>
<name>A0AAD5KS74_9CRUS</name>